<gene>
    <name evidence="2" type="ORF">F2P81_001247</name>
</gene>
<sequence>MAYVCSDKIRKVTRCLTDSKWHASLDTGSTPRSETTCYSKVVFLKVRAKTSKAEGSYHPDATFERTKSGPAESEDSNEVGVDMDKCALLVPQMQECVKCVVNVDVARKRQVAPSLGVALSHSGFVECLRRVLWPRPINYRRNKEAESEYSTTQRHTAPTQLRLRVSSVGHYTLENVFFPFKVNVLRKLTATKYNFAARVTRGSCGETDKI</sequence>
<feature type="region of interest" description="Disordered" evidence="1">
    <location>
        <begin position="55"/>
        <end position="78"/>
    </location>
</feature>
<comment type="caution">
    <text evidence="2">The sequence shown here is derived from an EMBL/GenBank/DDBJ whole genome shotgun (WGS) entry which is preliminary data.</text>
</comment>
<feature type="compositionally biased region" description="Basic and acidic residues" evidence="1">
    <location>
        <begin position="55"/>
        <end position="67"/>
    </location>
</feature>
<dbReference type="AlphaFoldDB" id="A0A6A4TWS3"/>
<dbReference type="EMBL" id="VEVO01000001">
    <property type="protein sequence ID" value="KAF0047614.1"/>
    <property type="molecule type" value="Genomic_DNA"/>
</dbReference>
<evidence type="ECO:0000313" key="3">
    <source>
        <dbReference type="Proteomes" id="UP000438429"/>
    </source>
</evidence>
<organism evidence="2 3">
    <name type="scientific">Scophthalmus maximus</name>
    <name type="common">Turbot</name>
    <name type="synonym">Psetta maxima</name>
    <dbReference type="NCBI Taxonomy" id="52904"/>
    <lineage>
        <taxon>Eukaryota</taxon>
        <taxon>Metazoa</taxon>
        <taxon>Chordata</taxon>
        <taxon>Craniata</taxon>
        <taxon>Vertebrata</taxon>
        <taxon>Euteleostomi</taxon>
        <taxon>Actinopterygii</taxon>
        <taxon>Neopterygii</taxon>
        <taxon>Teleostei</taxon>
        <taxon>Neoteleostei</taxon>
        <taxon>Acanthomorphata</taxon>
        <taxon>Carangaria</taxon>
        <taxon>Pleuronectiformes</taxon>
        <taxon>Pleuronectoidei</taxon>
        <taxon>Scophthalmidae</taxon>
        <taxon>Scophthalmus</taxon>
    </lineage>
</organism>
<accession>A0A6A4TWS3</accession>
<reference evidence="2 3" key="1">
    <citation type="submission" date="2019-06" db="EMBL/GenBank/DDBJ databases">
        <title>Draft genomes of female and male turbot (Scophthalmus maximus).</title>
        <authorList>
            <person name="Xu H."/>
            <person name="Xu X.-W."/>
            <person name="Shao C."/>
            <person name="Chen S."/>
        </authorList>
    </citation>
    <scope>NUCLEOTIDE SEQUENCE [LARGE SCALE GENOMIC DNA]</scope>
    <source>
        <strain evidence="2">Ysfricsl-2016a</strain>
        <tissue evidence="2">Blood</tissue>
    </source>
</reference>
<proteinExistence type="predicted"/>
<evidence type="ECO:0000313" key="2">
    <source>
        <dbReference type="EMBL" id="KAF0047614.1"/>
    </source>
</evidence>
<protein>
    <submittedName>
        <fullName evidence="2">Uncharacterized protein</fullName>
    </submittedName>
</protein>
<dbReference type="Proteomes" id="UP000438429">
    <property type="component" value="Unassembled WGS sequence"/>
</dbReference>
<name>A0A6A4TWS3_SCOMX</name>
<evidence type="ECO:0000256" key="1">
    <source>
        <dbReference type="SAM" id="MobiDB-lite"/>
    </source>
</evidence>